<reference evidence="1 2" key="1">
    <citation type="submission" date="2018-10" db="EMBL/GenBank/DDBJ databases">
        <title>Phylogenomics of Brevibacillus.</title>
        <authorList>
            <person name="Dunlap C."/>
        </authorList>
    </citation>
    <scope>NUCLEOTIDE SEQUENCE [LARGE SCALE GENOMIC DNA]</scope>
    <source>
        <strain evidence="1 2">JCM 15085</strain>
    </source>
</reference>
<accession>A0A3M8CL16</accession>
<proteinExistence type="predicted"/>
<dbReference type="EMBL" id="RHHT01000039">
    <property type="protein sequence ID" value="RNB76241.1"/>
    <property type="molecule type" value="Genomic_DNA"/>
</dbReference>
<dbReference type="AlphaFoldDB" id="A0A3M8CL16"/>
<evidence type="ECO:0000313" key="2">
    <source>
        <dbReference type="Proteomes" id="UP000281915"/>
    </source>
</evidence>
<evidence type="ECO:0000313" key="1">
    <source>
        <dbReference type="EMBL" id="RNB76241.1"/>
    </source>
</evidence>
<comment type="caution">
    <text evidence="1">The sequence shown here is derived from an EMBL/GenBank/DDBJ whole genome shotgun (WGS) entry which is preliminary data.</text>
</comment>
<protein>
    <submittedName>
        <fullName evidence="1">Uncharacterized protein</fullName>
    </submittedName>
</protein>
<gene>
    <name evidence="1" type="ORF">EDM58_17870</name>
</gene>
<organism evidence="1 2">
    <name type="scientific">Brevibacillus panacihumi</name>
    <dbReference type="NCBI Taxonomy" id="497735"/>
    <lineage>
        <taxon>Bacteria</taxon>
        <taxon>Bacillati</taxon>
        <taxon>Bacillota</taxon>
        <taxon>Bacilli</taxon>
        <taxon>Bacillales</taxon>
        <taxon>Paenibacillaceae</taxon>
        <taxon>Brevibacillus</taxon>
    </lineage>
</organism>
<name>A0A3M8CL16_9BACL</name>
<dbReference type="Proteomes" id="UP000281915">
    <property type="component" value="Unassembled WGS sequence"/>
</dbReference>
<sequence length="94" mass="11005">MNRVPEWLLSFFGRKGHPDRACPHSCEVRIVKGFGAFCFIHLWMKKEIAGLIPNEKKRRKSVQREPIVTTLQVRSRYADTAIFVFPHLFQIPPK</sequence>